<dbReference type="PANTHER" id="PTHR45460:SF2">
    <property type="entry name" value="ALPHA 1,3 GLUCANASE, GH71 FAMILY (EUROFUNG)"/>
    <property type="match status" value="1"/>
</dbReference>
<dbReference type="InterPro" id="IPR013517">
    <property type="entry name" value="FG-GAP"/>
</dbReference>
<reference evidence="3 4" key="1">
    <citation type="submission" date="2018-07" db="EMBL/GenBank/DDBJ databases">
        <title>Genomic Encyclopedia of Type Strains, Phase IV (KMG-IV): sequencing the most valuable type-strain genomes for metagenomic binning, comparative biology and taxonomic classification.</title>
        <authorList>
            <person name="Goeker M."/>
        </authorList>
    </citation>
    <scope>NUCLEOTIDE SEQUENCE [LARGE SCALE GENOMIC DNA]</scope>
    <source>
        <strain evidence="3 4">DSM 4134</strain>
    </source>
</reference>
<keyword evidence="4" id="KW-1185">Reference proteome</keyword>
<evidence type="ECO:0000256" key="1">
    <source>
        <dbReference type="ARBA" id="ARBA00022729"/>
    </source>
</evidence>
<feature type="signal peptide" evidence="2">
    <location>
        <begin position="1"/>
        <end position="19"/>
    </location>
</feature>
<evidence type="ECO:0000313" key="3">
    <source>
        <dbReference type="EMBL" id="RED92024.1"/>
    </source>
</evidence>
<proteinExistence type="predicted"/>
<dbReference type="AlphaFoldDB" id="A0A3D9KX54"/>
<dbReference type="Gene3D" id="2.130.10.130">
    <property type="entry name" value="Integrin alpha, N-terminal"/>
    <property type="match status" value="1"/>
</dbReference>
<dbReference type="RefSeq" id="WP_115870385.1">
    <property type="nucleotide sequence ID" value="NZ_QREG01000034.1"/>
</dbReference>
<dbReference type="Proteomes" id="UP000256779">
    <property type="component" value="Unassembled WGS sequence"/>
</dbReference>
<feature type="chain" id="PRO_5017673055" evidence="2">
    <location>
        <begin position="20"/>
        <end position="1046"/>
    </location>
</feature>
<dbReference type="OrthoDB" id="9816120at2"/>
<keyword evidence="1 2" id="KW-0732">Signal</keyword>
<comment type="caution">
    <text evidence="3">The sequence shown here is derived from an EMBL/GenBank/DDBJ whole genome shotgun (WGS) entry which is preliminary data.</text>
</comment>
<protein>
    <submittedName>
        <fullName evidence="3">VCBS repeat protein</fullName>
    </submittedName>
</protein>
<dbReference type="SUPFAM" id="SSF69318">
    <property type="entry name" value="Integrin alpha N-terminal domain"/>
    <property type="match status" value="1"/>
</dbReference>
<evidence type="ECO:0000313" key="4">
    <source>
        <dbReference type="Proteomes" id="UP000256779"/>
    </source>
</evidence>
<accession>A0A3D9KX54</accession>
<name>A0A3D9KX54_MARFU</name>
<dbReference type="Pfam" id="PF13517">
    <property type="entry name" value="FG-GAP_3"/>
    <property type="match status" value="1"/>
</dbReference>
<gene>
    <name evidence="3" type="ORF">C7460_13417</name>
</gene>
<dbReference type="PANTHER" id="PTHR45460">
    <property type="entry name" value="SIMILAR TO CYSTEINE PROTEINASE"/>
    <property type="match status" value="1"/>
</dbReference>
<organism evidence="3 4">
    <name type="scientific">Marinoscillum furvescens DSM 4134</name>
    <dbReference type="NCBI Taxonomy" id="1122208"/>
    <lineage>
        <taxon>Bacteria</taxon>
        <taxon>Pseudomonadati</taxon>
        <taxon>Bacteroidota</taxon>
        <taxon>Cytophagia</taxon>
        <taxon>Cytophagales</taxon>
        <taxon>Reichenbachiellaceae</taxon>
        <taxon>Marinoscillum</taxon>
    </lineage>
</organism>
<sequence>MKKPALTVLFFAMAVVAFGQPLTHITIDSTRQKWGDWEQPEWLRYFGADHGDINGDGLPDIAAGRYVYLNPGGTLEAPWQRVVLDDNVDVIFVTDIDGDPFADLIAQHLPEIYWYEALDESGTMFRRTLIGEVPATSHVNSQGFKKASIFGGNKPELLIAGNGDVYALQIPDDPKKPWPVLKVAANTSDEGIGIGDVNGDNSPDIVTGRRRAGEEEPKVLVWFRNAGKQPEWDAQEIGSTEHPIDRVEVADLDGDGDQDVVITEERYPGLEPDAHLIWFENPGQGKGQWPSHIITTAYSLNNLDIADLDGDGDADLVTSEHKGVELELMWWLNDGQGTFTKKVMGTGHENHLGTQLADLDLDGDLDVYGAAWDAYQNMHVWRNDSKPGLRPNQRIKSHGWIPQSSDEGVFLRVGGKYDYRVANEHMNADGWITLAENIDLKNADGAELIVERVQSHDGTKGLAIQLEGFDPLSIPPPKTIPQAAEQYMFHDNARLTIPLEMLKSGDLRARFLVADEHPWDWPQNLIYGTTLRVYYKESVPVFTVKAVVEINKEMKLTLAGNQSENIEEVTFIGLYEDVDQDGDGVYRDWQYHYDRAELKGTLGKASQPPYQINWKLDWVPNQELPVQVMALVTLTNGKTVTTGATTVELPAERPEVRLGKPYNVPANWVTRNDTYTENLCMADTSGLVSSRLFWKSWSPCYDAGILLNGKELEVENTGPCYDEQWHKLNVRKNYWIEGENTLTTRKTPLHDGSMVHGMEVQWPGIMAKWKHNRPGERVSIASSTYEGRPHFVIKTAQLTYYLDQASGGLSRMIDAAGNDWLGFHVDSKEAYPKSAATSYRGFPNLVFTTADKGAGHPGFDRCTSEVTGPNQITVESKSGRWKWVYDFKPDHVLLDVVKTDPNANYWVLYEGVPGGSFKPANYTFGHSKATSSQADLPDFYKGKTLSDQYAWMYCSENESSQTVYMAQVQNDKKPDVIGFLGDSDEGLKSTNGMTVFGFGRDLKTQPKLKGPEKFILGIYSRSINKPEDHQHLAQYLNLLIDDYENP</sequence>
<dbReference type="EMBL" id="QREG01000034">
    <property type="protein sequence ID" value="RED92024.1"/>
    <property type="molecule type" value="Genomic_DNA"/>
</dbReference>
<dbReference type="InterPro" id="IPR028994">
    <property type="entry name" value="Integrin_alpha_N"/>
</dbReference>
<evidence type="ECO:0000256" key="2">
    <source>
        <dbReference type="SAM" id="SignalP"/>
    </source>
</evidence>